<dbReference type="AlphaFoldDB" id="Q4DJ62"/>
<organism evidence="1 2">
    <name type="scientific">Trypanosoma cruzi (strain CL Brener)</name>
    <dbReference type="NCBI Taxonomy" id="353153"/>
    <lineage>
        <taxon>Eukaryota</taxon>
        <taxon>Discoba</taxon>
        <taxon>Euglenozoa</taxon>
        <taxon>Kinetoplastea</taxon>
        <taxon>Metakinetoplastina</taxon>
        <taxon>Trypanosomatida</taxon>
        <taxon>Trypanosomatidae</taxon>
        <taxon>Trypanosoma</taxon>
        <taxon>Schizotrypanum</taxon>
    </lineage>
</organism>
<dbReference type="PANTHER" id="PTHR30087">
    <property type="entry name" value="INNER MEMBRANE PROTEIN"/>
    <property type="match status" value="1"/>
</dbReference>
<evidence type="ECO:0000313" key="2">
    <source>
        <dbReference type="Proteomes" id="UP000002296"/>
    </source>
</evidence>
<dbReference type="Proteomes" id="UP000002296">
    <property type="component" value="Unassembled WGS sequence"/>
</dbReference>
<protein>
    <submittedName>
        <fullName evidence="1">Uncharacterized protein</fullName>
    </submittedName>
</protein>
<dbReference type="PANTHER" id="PTHR30087:SF0">
    <property type="entry name" value="INNER MEMBRANE PROTEIN"/>
    <property type="match status" value="1"/>
</dbReference>
<dbReference type="InterPro" id="IPR007553">
    <property type="entry name" value="2-thiour_desulf"/>
</dbReference>
<dbReference type="GeneID" id="3545933"/>
<comment type="caution">
    <text evidence="1">The sequence shown here is derived from an EMBL/GenBank/DDBJ whole genome shotgun (WGS) entry which is preliminary data.</text>
</comment>
<dbReference type="KEGG" id="tcr:505183.90"/>
<accession>Q4DJ62</accession>
<sequence length="317" mass="35518">MSFFFLFYVCSVCFFLCVCVCERLSALFFSSLMAHFGKEHTQEKANIMCRRRLAPADVDIRRLLDAYRSGHSSRDVHSSVGGMMMGVRPTLLFSACLLGQRVTYRGGSCAPPVHRRTPVGFIVDCLWREHRLVDCLPICPEMDLLAMPSPRPPLRLVKDSRSGRRRLVTSPPTVSEYVIPPPEMYREEGNGVKERLLQRHPRLAKELLVRRLAGMDGCVFKSRSPSCGVLDARMYAAESGGSYEGTDGFFVEEWVRPAAEATTMPLPLTTERQLCFGDVASSSQRIRLGGNYAVLSFLADVWARFDARIDAATFSSL</sequence>
<dbReference type="InParanoid" id="Q4DJ62"/>
<dbReference type="EMBL" id="AAHK01000425">
    <property type="protein sequence ID" value="EAN92564.1"/>
    <property type="molecule type" value="Genomic_DNA"/>
</dbReference>
<name>Q4DJ62_TRYCC</name>
<gene>
    <name evidence="1" type="ORF">Tc00.1047053505183.90</name>
</gene>
<dbReference type="Pfam" id="PF04463">
    <property type="entry name" value="2-thiour_desulf"/>
    <property type="match status" value="1"/>
</dbReference>
<dbReference type="RefSeq" id="XP_814415.1">
    <property type="nucleotide sequence ID" value="XM_809322.1"/>
</dbReference>
<proteinExistence type="predicted"/>
<reference evidence="1 2" key="1">
    <citation type="journal article" date="2005" name="Science">
        <title>The genome sequence of Trypanosoma cruzi, etiologic agent of Chagas disease.</title>
        <authorList>
            <person name="El-Sayed N.M."/>
            <person name="Myler P.J."/>
            <person name="Bartholomeu D.C."/>
            <person name="Nilsson D."/>
            <person name="Aggarwal G."/>
            <person name="Tran A.N."/>
            <person name="Ghedin E."/>
            <person name="Worthey E.A."/>
            <person name="Delcher A.L."/>
            <person name="Blandin G."/>
            <person name="Westenberger S.J."/>
            <person name="Caler E."/>
            <person name="Cerqueira G.C."/>
            <person name="Branche C."/>
            <person name="Haas B."/>
            <person name="Anupama A."/>
            <person name="Arner E."/>
            <person name="Aslund L."/>
            <person name="Attipoe P."/>
            <person name="Bontempi E."/>
            <person name="Bringaud F."/>
            <person name="Burton P."/>
            <person name="Cadag E."/>
            <person name="Campbell D.A."/>
            <person name="Carrington M."/>
            <person name="Crabtree J."/>
            <person name="Darban H."/>
            <person name="da Silveira J.F."/>
            <person name="de Jong P."/>
            <person name="Edwards K."/>
            <person name="Englund P.T."/>
            <person name="Fazelina G."/>
            <person name="Feldblyum T."/>
            <person name="Ferella M."/>
            <person name="Frasch A.C."/>
            <person name="Gull K."/>
            <person name="Horn D."/>
            <person name="Hou L."/>
            <person name="Huang Y."/>
            <person name="Kindlund E."/>
            <person name="Klingbeil M."/>
            <person name="Kluge S."/>
            <person name="Koo H."/>
            <person name="Lacerda D."/>
            <person name="Levin M.J."/>
            <person name="Lorenzi H."/>
            <person name="Louie T."/>
            <person name="Machado C.R."/>
            <person name="McCulloch R."/>
            <person name="McKenna A."/>
            <person name="Mizuno Y."/>
            <person name="Mottram J.C."/>
            <person name="Nelson S."/>
            <person name="Ochaya S."/>
            <person name="Osoegawa K."/>
            <person name="Pai G."/>
            <person name="Parsons M."/>
            <person name="Pentony M."/>
            <person name="Pettersson U."/>
            <person name="Pop M."/>
            <person name="Ramirez J.L."/>
            <person name="Rinta J."/>
            <person name="Robertson L."/>
            <person name="Salzberg S.L."/>
            <person name="Sanchez D.O."/>
            <person name="Seyler A."/>
            <person name="Sharma R."/>
            <person name="Shetty J."/>
            <person name="Simpson A.J."/>
            <person name="Sisk E."/>
            <person name="Tammi M.T."/>
            <person name="Tarleton R."/>
            <person name="Teixeira S."/>
            <person name="Van Aken S."/>
            <person name="Vogt C."/>
            <person name="Ward P.N."/>
            <person name="Wickstead B."/>
            <person name="Wortman J."/>
            <person name="White O."/>
            <person name="Fraser C.M."/>
            <person name="Stuart K.D."/>
            <person name="Andersson B."/>
        </authorList>
    </citation>
    <scope>NUCLEOTIDE SEQUENCE [LARGE SCALE GENOMIC DNA]</scope>
    <source>
        <strain evidence="1 2">CL Brener</strain>
    </source>
</reference>
<evidence type="ECO:0000313" key="1">
    <source>
        <dbReference type="EMBL" id="EAN92564.1"/>
    </source>
</evidence>
<dbReference type="PaxDb" id="353153-Q4DJ62"/>
<keyword evidence="2" id="KW-1185">Reference proteome</keyword>
<dbReference type="OMA" id="CLWREHR"/>
<dbReference type="eggNOG" id="ENOG502SAHE">
    <property type="taxonomic scope" value="Eukaryota"/>
</dbReference>